<accession>A0ABR3D5Q8</accession>
<comment type="caution">
    <text evidence="2">The sequence shown here is derived from an EMBL/GenBank/DDBJ whole genome shotgun (WGS) entry which is preliminary data.</text>
</comment>
<feature type="chain" id="PRO_5047128911" description="Secreted protein" evidence="1">
    <location>
        <begin position="24"/>
        <end position="127"/>
    </location>
</feature>
<reference evidence="2 3" key="1">
    <citation type="submission" date="2023-09" db="EMBL/GenBank/DDBJ databases">
        <title>Multi-omics analysis of a traditional fermented food reveals byproduct-associated fungal strains for waste-to-food upcycling.</title>
        <authorList>
            <consortium name="Lawrence Berkeley National Laboratory"/>
            <person name="Rekdal V.M."/>
            <person name="Villalobos-Escobedo J.M."/>
            <person name="Rodriguez-Valeron N."/>
            <person name="Garcia M.O."/>
            <person name="Vasquez D.P."/>
            <person name="Damayanti I."/>
            <person name="Sorensen P.M."/>
            <person name="Baidoo E.E."/>
            <person name="De Carvalho A.C."/>
            <person name="Riley R."/>
            <person name="Lipzen A."/>
            <person name="He G."/>
            <person name="Yan M."/>
            <person name="Haridas S."/>
            <person name="Daum C."/>
            <person name="Yoshinaga Y."/>
            <person name="Ng V."/>
            <person name="Grigoriev I.V."/>
            <person name="Munk R."/>
            <person name="Nuraida L."/>
            <person name="Wijaya C.H."/>
            <person name="Morales P.-C."/>
            <person name="Keasling J.D."/>
        </authorList>
    </citation>
    <scope>NUCLEOTIDE SEQUENCE [LARGE SCALE GENOMIC DNA]</scope>
    <source>
        <strain evidence="2 3">FGSC 2613</strain>
    </source>
</reference>
<evidence type="ECO:0008006" key="4">
    <source>
        <dbReference type="Google" id="ProtNLM"/>
    </source>
</evidence>
<protein>
    <recommendedName>
        <fullName evidence="4">Secreted protein</fullName>
    </recommendedName>
</protein>
<evidence type="ECO:0000313" key="3">
    <source>
        <dbReference type="Proteomes" id="UP001451303"/>
    </source>
</evidence>
<gene>
    <name evidence="2" type="ORF">QR685DRAFT_355629</name>
</gene>
<proteinExistence type="predicted"/>
<keyword evidence="3" id="KW-1185">Reference proteome</keyword>
<evidence type="ECO:0000256" key="1">
    <source>
        <dbReference type="SAM" id="SignalP"/>
    </source>
</evidence>
<evidence type="ECO:0000313" key="2">
    <source>
        <dbReference type="EMBL" id="KAL0468041.1"/>
    </source>
</evidence>
<dbReference type="Proteomes" id="UP001451303">
    <property type="component" value="Unassembled WGS sequence"/>
</dbReference>
<keyword evidence="1" id="KW-0732">Signal</keyword>
<dbReference type="EMBL" id="JAVLET010000008">
    <property type="protein sequence ID" value="KAL0468041.1"/>
    <property type="molecule type" value="Genomic_DNA"/>
</dbReference>
<organism evidence="2 3">
    <name type="scientific">Neurospora intermedia</name>
    <dbReference type="NCBI Taxonomy" id="5142"/>
    <lineage>
        <taxon>Eukaryota</taxon>
        <taxon>Fungi</taxon>
        <taxon>Dikarya</taxon>
        <taxon>Ascomycota</taxon>
        <taxon>Pezizomycotina</taxon>
        <taxon>Sordariomycetes</taxon>
        <taxon>Sordariomycetidae</taxon>
        <taxon>Sordariales</taxon>
        <taxon>Sordariaceae</taxon>
        <taxon>Neurospora</taxon>
    </lineage>
</organism>
<name>A0ABR3D5Q8_NEUIN</name>
<sequence length="127" mass="14522">MIQQPPIFFFFFFFFFQVPHLITQHHGTEVEGDSETGVTERTPGASSTMSTTTLYMYRTLLSFYTTTSCIVSNLIDTFPKLGRPASAQVHDAPRLPCRQLFVAWAQLLVAFPLHYTSHHNRFGRADM</sequence>
<feature type="signal peptide" evidence="1">
    <location>
        <begin position="1"/>
        <end position="23"/>
    </location>
</feature>